<comment type="catalytic activity">
    <reaction evidence="5">
        <text>RNA(n) + a ribonucleoside 5'-triphosphate = RNA(n+1) + diphosphate</text>
        <dbReference type="Rhea" id="RHEA:21248"/>
        <dbReference type="Rhea" id="RHEA-COMP:14527"/>
        <dbReference type="Rhea" id="RHEA-COMP:17342"/>
        <dbReference type="ChEBI" id="CHEBI:33019"/>
        <dbReference type="ChEBI" id="CHEBI:61557"/>
        <dbReference type="ChEBI" id="CHEBI:140395"/>
        <dbReference type="EC" id="2.7.7.6"/>
    </reaction>
</comment>
<accession>D7E9E3</accession>
<evidence type="ECO:0000256" key="3">
    <source>
        <dbReference type="ARBA" id="ARBA00023163"/>
    </source>
</evidence>
<dbReference type="EC" id="2.7.7.6" evidence="5"/>
<keyword evidence="2 5" id="KW-0963">Cytoplasm</keyword>
<dbReference type="EMBL" id="CP002069">
    <property type="protein sequence ID" value="ADI74215.1"/>
    <property type="molecule type" value="Genomic_DNA"/>
</dbReference>
<dbReference type="PANTHER" id="PTHR13946">
    <property type="entry name" value="DNA-DIRECTED RNA POLYMERASE I,II,III"/>
    <property type="match status" value="1"/>
</dbReference>
<dbReference type="RefSeq" id="WP_013194780.1">
    <property type="nucleotide sequence ID" value="NC_014253.1"/>
</dbReference>
<keyword evidence="5" id="KW-0548">Nucleotidyltransferase</keyword>
<sequence>MELKILNKTDYEINMEIQGEDHTLLNVLKSILLEDSRVEIASYDMKHVNVSEPILYVKTDGTDQITVIKEALSKLISRCDEFNEVFSEAVKAC</sequence>
<dbReference type="OrthoDB" id="24205at2157"/>
<dbReference type="GeneID" id="9346992"/>
<dbReference type="NCBIfam" id="NF002237">
    <property type="entry name" value="PRK01146.2-1"/>
    <property type="match status" value="1"/>
</dbReference>
<reference evidence="7 8" key="1">
    <citation type="submission" date="2010-06" db="EMBL/GenBank/DDBJ databases">
        <title>Complete sequence chromosome of Methanohalobium evestigatum Z-7303.</title>
        <authorList>
            <consortium name="US DOE Joint Genome Institute"/>
            <person name="Lucas S."/>
            <person name="Copeland A."/>
            <person name="Lapidus A."/>
            <person name="Cheng J.-F."/>
            <person name="Bruce D."/>
            <person name="Goodwin L."/>
            <person name="Pitluck S."/>
            <person name="Saunders E."/>
            <person name="Detter J.C."/>
            <person name="Han C."/>
            <person name="Tapia R."/>
            <person name="Land M."/>
            <person name="Hauser L."/>
            <person name="Kyrpides N."/>
            <person name="Mikhailova N."/>
            <person name="Sieprawska-Lupa M."/>
            <person name="Whitman W.B."/>
            <person name="Anderson I."/>
            <person name="Woyke T."/>
        </authorList>
    </citation>
    <scope>NUCLEOTIDE SEQUENCE [LARGE SCALE GENOMIC DNA]</scope>
    <source>
        <strain evidence="8">ATCC BAA-1072 / DSM 3721 / NBRC 107634 / OCM 161 / Z-7303</strain>
    </source>
</reference>
<keyword evidence="8" id="KW-1185">Reference proteome</keyword>
<dbReference type="SUPFAM" id="SSF55257">
    <property type="entry name" value="RBP11-like subunits of RNA polymerase"/>
    <property type="match status" value="1"/>
</dbReference>
<keyword evidence="1 5" id="KW-0240">DNA-directed RNA polymerase</keyword>
<evidence type="ECO:0000313" key="8">
    <source>
        <dbReference type="Proteomes" id="UP000000391"/>
    </source>
</evidence>
<dbReference type="GO" id="GO:0046983">
    <property type="term" value="F:protein dimerization activity"/>
    <property type="evidence" value="ECO:0007669"/>
    <property type="project" value="InterPro"/>
</dbReference>
<dbReference type="InterPro" id="IPR008193">
    <property type="entry name" value="RNA_pol_Rpb11_13-16kDa_CS"/>
</dbReference>
<name>D7E9E3_METEZ</name>
<dbReference type="STRING" id="644295.Metev_1357"/>
<dbReference type="GO" id="GO:0003677">
    <property type="term" value="F:DNA binding"/>
    <property type="evidence" value="ECO:0007669"/>
    <property type="project" value="InterPro"/>
</dbReference>
<dbReference type="InterPro" id="IPR036603">
    <property type="entry name" value="RBP11-like"/>
</dbReference>
<feature type="domain" description="DNA-directed RNA polymerase RBP11-like dimerisation" evidence="6">
    <location>
        <begin position="13"/>
        <end position="84"/>
    </location>
</feature>
<comment type="subunit">
    <text evidence="5">Part of the RNA polymerase complex.</text>
</comment>
<protein>
    <recommendedName>
        <fullName evidence="5">DNA-directed RNA polymerase subunit Rpo11</fullName>
        <ecNumber evidence="5">2.7.7.6</ecNumber>
    </recommendedName>
    <alternativeName>
        <fullName evidence="5">DNA-directed RNA polymerase subunit L</fullName>
    </alternativeName>
</protein>
<dbReference type="Pfam" id="PF13656">
    <property type="entry name" value="RNA_pol_L_2"/>
    <property type="match status" value="1"/>
</dbReference>
<dbReference type="Gene3D" id="3.30.1360.10">
    <property type="entry name" value="RNA polymerase, RBP11-like subunit"/>
    <property type="match status" value="1"/>
</dbReference>
<dbReference type="PROSITE" id="PS01154">
    <property type="entry name" value="RNA_POL_L_13KD"/>
    <property type="match status" value="1"/>
</dbReference>
<proteinExistence type="inferred from homology"/>
<organism evidence="7 8">
    <name type="scientific">Methanohalobium evestigatum (strain ATCC BAA-1072 / DSM 3721 / NBRC 107634 / OCM 161 / Z-7303)</name>
    <dbReference type="NCBI Taxonomy" id="644295"/>
    <lineage>
        <taxon>Archaea</taxon>
        <taxon>Methanobacteriati</taxon>
        <taxon>Methanobacteriota</taxon>
        <taxon>Stenosarchaea group</taxon>
        <taxon>Methanomicrobia</taxon>
        <taxon>Methanosarcinales</taxon>
        <taxon>Methanosarcinaceae</taxon>
        <taxon>Methanohalobium</taxon>
    </lineage>
</organism>
<evidence type="ECO:0000313" key="7">
    <source>
        <dbReference type="EMBL" id="ADI74215.1"/>
    </source>
</evidence>
<dbReference type="GO" id="GO:0003899">
    <property type="term" value="F:DNA-directed RNA polymerase activity"/>
    <property type="evidence" value="ECO:0007669"/>
    <property type="project" value="UniProtKB-UniRule"/>
</dbReference>
<dbReference type="AlphaFoldDB" id="D7E9E3"/>
<evidence type="ECO:0000256" key="1">
    <source>
        <dbReference type="ARBA" id="ARBA00022478"/>
    </source>
</evidence>
<evidence type="ECO:0000256" key="4">
    <source>
        <dbReference type="ARBA" id="ARBA00025751"/>
    </source>
</evidence>
<comment type="similarity">
    <text evidence="4 5">Belongs to the archaeal Rpo11/eukaryotic RPB11/RPC19 RNA polymerase subunit family.</text>
</comment>
<dbReference type="HAMAP" id="MF_00261">
    <property type="entry name" value="RNApol_arch_Rpo11"/>
    <property type="match status" value="1"/>
</dbReference>
<evidence type="ECO:0000256" key="5">
    <source>
        <dbReference type="HAMAP-Rule" id="MF_00261"/>
    </source>
</evidence>
<dbReference type="GO" id="GO:0000428">
    <property type="term" value="C:DNA-directed RNA polymerase complex"/>
    <property type="evidence" value="ECO:0007669"/>
    <property type="project" value="UniProtKB-KW"/>
</dbReference>
<dbReference type="Proteomes" id="UP000000391">
    <property type="component" value="Chromosome"/>
</dbReference>
<comment type="function">
    <text evidence="5">DNA-dependent RNA polymerase (RNAP) catalyzes the transcription of DNA into RNA using the four ribonucleoside triphosphates as substrates.</text>
</comment>
<dbReference type="CDD" id="cd06927">
    <property type="entry name" value="RNAP_L"/>
    <property type="match status" value="1"/>
</dbReference>
<dbReference type="InterPro" id="IPR022905">
    <property type="entry name" value="Rpo11-like"/>
</dbReference>
<keyword evidence="5" id="KW-0808">Transferase</keyword>
<dbReference type="GO" id="GO:0005737">
    <property type="term" value="C:cytoplasm"/>
    <property type="evidence" value="ECO:0007669"/>
    <property type="project" value="UniProtKB-SubCell"/>
</dbReference>
<gene>
    <name evidence="5" type="primary">rpo11</name>
    <name evidence="5" type="synonym">rpoL</name>
    <name evidence="7" type="ordered locus">Metev_1357</name>
</gene>
<dbReference type="PANTHER" id="PTHR13946:SF28">
    <property type="entry name" value="DNA-DIRECTED RNA POLYMERASES I AND III SUBUNIT RPAC2"/>
    <property type="match status" value="1"/>
</dbReference>
<dbReference type="KEGG" id="mev:Metev_1357"/>
<keyword evidence="3 5" id="KW-0804">Transcription</keyword>
<dbReference type="HOGENOM" id="CLU_090381_5_0_2"/>
<evidence type="ECO:0000256" key="2">
    <source>
        <dbReference type="ARBA" id="ARBA00022490"/>
    </source>
</evidence>
<comment type="subcellular location">
    <subcellularLocation>
        <location evidence="5">Cytoplasm</location>
    </subcellularLocation>
</comment>
<dbReference type="GO" id="GO:0006351">
    <property type="term" value="P:DNA-templated transcription"/>
    <property type="evidence" value="ECO:0007669"/>
    <property type="project" value="UniProtKB-UniRule"/>
</dbReference>
<evidence type="ECO:0000259" key="6">
    <source>
        <dbReference type="Pfam" id="PF13656"/>
    </source>
</evidence>
<dbReference type="InterPro" id="IPR009025">
    <property type="entry name" value="RBP11-like_dimer"/>
</dbReference>